<reference evidence="2 3" key="1">
    <citation type="submission" date="2017-09" db="EMBL/GenBank/DDBJ databases">
        <title>Depth-based differentiation of microbial function through sediment-hosted aquifers and enrichment of novel symbionts in the deep terrestrial subsurface.</title>
        <authorList>
            <person name="Probst A.J."/>
            <person name="Ladd B."/>
            <person name="Jarett J.K."/>
            <person name="Geller-Mcgrath D.E."/>
            <person name="Sieber C.M."/>
            <person name="Emerson J.B."/>
            <person name="Anantharaman K."/>
            <person name="Thomas B.C."/>
            <person name="Malmstrom R."/>
            <person name="Stieglmeier M."/>
            <person name="Klingl A."/>
            <person name="Woyke T."/>
            <person name="Ryan C.M."/>
            <person name="Banfield J.F."/>
        </authorList>
    </citation>
    <scope>NUCLEOTIDE SEQUENCE [LARGE SCALE GENOMIC DNA]</scope>
    <source>
        <strain evidence="2">CG15_BIG_FIL_POST_REV_8_21_14_020_45_12</strain>
    </source>
</reference>
<evidence type="ECO:0000313" key="3">
    <source>
        <dbReference type="Proteomes" id="UP000230292"/>
    </source>
</evidence>
<proteinExistence type="predicted"/>
<feature type="transmembrane region" description="Helical" evidence="1">
    <location>
        <begin position="48"/>
        <end position="72"/>
    </location>
</feature>
<comment type="caution">
    <text evidence="2">The sequence shown here is derived from an EMBL/GenBank/DDBJ whole genome shotgun (WGS) entry which is preliminary data.</text>
</comment>
<protein>
    <recommendedName>
        <fullName evidence="4">DUF3566 domain-containing protein</fullName>
    </recommendedName>
</protein>
<accession>A0A2M7H465</accession>
<dbReference type="AlphaFoldDB" id="A0A2M7H465"/>
<gene>
    <name evidence="2" type="ORF">COW24_02350</name>
</gene>
<organism evidence="2 3">
    <name type="scientific">Candidatus Kerfeldbacteria bacterium CG15_BIG_FIL_POST_REV_8_21_14_020_45_12</name>
    <dbReference type="NCBI Taxonomy" id="2014247"/>
    <lineage>
        <taxon>Bacteria</taxon>
        <taxon>Candidatus Kerfeldiibacteriota</taxon>
    </lineage>
</organism>
<evidence type="ECO:0000313" key="2">
    <source>
        <dbReference type="EMBL" id="PIW37020.1"/>
    </source>
</evidence>
<name>A0A2M7H465_9BACT</name>
<keyword evidence="1" id="KW-1133">Transmembrane helix</keyword>
<dbReference type="EMBL" id="PFGC01000030">
    <property type="protein sequence ID" value="PIW37020.1"/>
    <property type="molecule type" value="Genomic_DNA"/>
</dbReference>
<keyword evidence="1" id="KW-0812">Transmembrane</keyword>
<keyword evidence="1" id="KW-0472">Membrane</keyword>
<dbReference type="Proteomes" id="UP000230292">
    <property type="component" value="Unassembled WGS sequence"/>
</dbReference>
<evidence type="ECO:0000256" key="1">
    <source>
        <dbReference type="SAM" id="Phobius"/>
    </source>
</evidence>
<feature type="transmembrane region" description="Helical" evidence="1">
    <location>
        <begin position="12"/>
        <end position="33"/>
    </location>
</feature>
<sequence>MYEITHINAWIPARYVGIVVAIIALIPGVLAYIDQLHSLAGDELVEELGYIIVPLVIGLAAYVATGVSLMVYNKISEQFGGLKLDLEFVEEEEPVNQE</sequence>
<evidence type="ECO:0008006" key="4">
    <source>
        <dbReference type="Google" id="ProtNLM"/>
    </source>
</evidence>